<name>A0A8X7RI82_BRACI</name>
<comment type="caution">
    <text evidence="2">The sequence shown here is derived from an EMBL/GenBank/DDBJ whole genome shotgun (WGS) entry which is preliminary data.</text>
</comment>
<evidence type="ECO:0000313" key="3">
    <source>
        <dbReference type="Proteomes" id="UP000886595"/>
    </source>
</evidence>
<dbReference type="EMBL" id="JAAMPC010000010">
    <property type="protein sequence ID" value="KAG2288433.1"/>
    <property type="molecule type" value="Genomic_DNA"/>
</dbReference>
<dbReference type="Proteomes" id="UP000886595">
    <property type="component" value="Unassembled WGS sequence"/>
</dbReference>
<evidence type="ECO:0000313" key="2">
    <source>
        <dbReference type="EMBL" id="KAG2288433.1"/>
    </source>
</evidence>
<organism evidence="2 3">
    <name type="scientific">Brassica carinata</name>
    <name type="common">Ethiopian mustard</name>
    <name type="synonym">Abyssinian cabbage</name>
    <dbReference type="NCBI Taxonomy" id="52824"/>
    <lineage>
        <taxon>Eukaryota</taxon>
        <taxon>Viridiplantae</taxon>
        <taxon>Streptophyta</taxon>
        <taxon>Embryophyta</taxon>
        <taxon>Tracheophyta</taxon>
        <taxon>Spermatophyta</taxon>
        <taxon>Magnoliopsida</taxon>
        <taxon>eudicotyledons</taxon>
        <taxon>Gunneridae</taxon>
        <taxon>Pentapetalae</taxon>
        <taxon>rosids</taxon>
        <taxon>malvids</taxon>
        <taxon>Brassicales</taxon>
        <taxon>Brassicaceae</taxon>
        <taxon>Brassiceae</taxon>
        <taxon>Brassica</taxon>
    </lineage>
</organism>
<dbReference type="OrthoDB" id="10621274at2759"/>
<keyword evidence="3" id="KW-1185">Reference proteome</keyword>
<protein>
    <submittedName>
        <fullName evidence="2">Uncharacterized protein</fullName>
    </submittedName>
</protein>
<gene>
    <name evidence="2" type="ORF">Bca52824_048037</name>
</gene>
<reference evidence="2 3" key="1">
    <citation type="submission" date="2020-02" db="EMBL/GenBank/DDBJ databases">
        <authorList>
            <person name="Ma Q."/>
            <person name="Huang Y."/>
            <person name="Song X."/>
            <person name="Pei D."/>
        </authorList>
    </citation>
    <scope>NUCLEOTIDE SEQUENCE [LARGE SCALE GENOMIC DNA]</scope>
    <source>
        <strain evidence="2">Sxm20200214</strain>
        <tissue evidence="2">Leaf</tissue>
    </source>
</reference>
<dbReference type="AlphaFoldDB" id="A0A8X7RI82"/>
<proteinExistence type="predicted"/>
<accession>A0A8X7RI82</accession>
<feature type="compositionally biased region" description="Basic and acidic residues" evidence="1">
    <location>
        <begin position="1"/>
        <end position="12"/>
    </location>
</feature>
<feature type="region of interest" description="Disordered" evidence="1">
    <location>
        <begin position="1"/>
        <end position="66"/>
    </location>
</feature>
<sequence>MTARRKAEKEPIHVYAGPPSSPAPVVTPAVDLVVQAPQDAGEHESEEEVSDGNNGEPRIRRVDPGGIRGKIKHKLSETYPDQLRIVRYDDQNTNEPSSAITHPPRHDAVRRYVATEVKLGRYVATEALPNADMTLVHAFRLPFDAISSRP</sequence>
<evidence type="ECO:0000256" key="1">
    <source>
        <dbReference type="SAM" id="MobiDB-lite"/>
    </source>
</evidence>